<dbReference type="RefSeq" id="WP_055791025.1">
    <property type="nucleotide sequence ID" value="NZ_PZPL01000001.1"/>
</dbReference>
<dbReference type="AlphaFoldDB" id="A0A2T4UPG8"/>
<dbReference type="EMBL" id="PZPL01000001">
    <property type="protein sequence ID" value="PTL71422.1"/>
    <property type="molecule type" value="Genomic_DNA"/>
</dbReference>
<dbReference type="PANTHER" id="PTHR36437">
    <property type="entry name" value="GLYOXALASE/BLEOMYCIN RESISTANCE PROTEIN/DIOXYGENASE"/>
    <property type="match status" value="1"/>
</dbReference>
<proteinExistence type="predicted"/>
<evidence type="ECO:0000313" key="2">
    <source>
        <dbReference type="EMBL" id="PTL71422.1"/>
    </source>
</evidence>
<organism evidence="2 3">
    <name type="scientific">Rathayibacter caricis DSM 15933</name>
    <dbReference type="NCBI Taxonomy" id="1328867"/>
    <lineage>
        <taxon>Bacteria</taxon>
        <taxon>Bacillati</taxon>
        <taxon>Actinomycetota</taxon>
        <taxon>Actinomycetes</taxon>
        <taxon>Micrococcales</taxon>
        <taxon>Microbacteriaceae</taxon>
        <taxon>Rathayibacter</taxon>
    </lineage>
</organism>
<dbReference type="SUPFAM" id="SSF54593">
    <property type="entry name" value="Glyoxalase/Bleomycin resistance protein/Dihydroxybiphenyl dioxygenase"/>
    <property type="match status" value="1"/>
</dbReference>
<dbReference type="PROSITE" id="PS51819">
    <property type="entry name" value="VOC"/>
    <property type="match status" value="1"/>
</dbReference>
<gene>
    <name evidence="2" type="ORF">C1I63_00160</name>
</gene>
<feature type="domain" description="VOC" evidence="1">
    <location>
        <begin position="4"/>
        <end position="120"/>
    </location>
</feature>
<evidence type="ECO:0000313" key="3">
    <source>
        <dbReference type="Proteomes" id="UP000241085"/>
    </source>
</evidence>
<dbReference type="InterPro" id="IPR037523">
    <property type="entry name" value="VOC_core"/>
</dbReference>
<reference evidence="2 3" key="1">
    <citation type="submission" date="2018-03" db="EMBL/GenBank/DDBJ databases">
        <title>Bacteriophage NCPPB3778 and a type I-E CRISPR drive the evolution of the US Biological Select Agent, Rathayibacter toxicus.</title>
        <authorList>
            <person name="Davis E.W.II."/>
            <person name="Tabima J.F."/>
            <person name="Weisberg A.J."/>
            <person name="Dantas Lopes L."/>
            <person name="Wiseman M.S."/>
            <person name="Wiseman M.S."/>
            <person name="Pupko T."/>
            <person name="Belcher M.S."/>
            <person name="Sechler A.J."/>
            <person name="Tancos M.A."/>
            <person name="Schroeder B.K."/>
            <person name="Murray T.D."/>
            <person name="Luster D.G."/>
            <person name="Schneider W.L."/>
            <person name="Rogers E."/>
            <person name="Andreote F.D."/>
            <person name="Grunwald N.J."/>
            <person name="Putnam M.L."/>
            <person name="Chang J.H."/>
        </authorList>
    </citation>
    <scope>NUCLEOTIDE SEQUENCE [LARGE SCALE GENOMIC DNA]</scope>
    <source>
        <strain evidence="2 3">DSM 15933</strain>
    </source>
</reference>
<dbReference type="PANTHER" id="PTHR36437:SF2">
    <property type="entry name" value="GLYOXALASE_BLEOMYCIN RESISTANCE PROTEIN_DIOXYGENASE"/>
    <property type="match status" value="1"/>
</dbReference>
<dbReference type="Proteomes" id="UP000241085">
    <property type="component" value="Unassembled WGS sequence"/>
</dbReference>
<keyword evidence="3" id="KW-1185">Reference proteome</keyword>
<dbReference type="Pfam" id="PF00903">
    <property type="entry name" value="Glyoxalase"/>
    <property type="match status" value="1"/>
</dbReference>
<dbReference type="InterPro" id="IPR029068">
    <property type="entry name" value="Glyas_Bleomycin-R_OHBP_Dase"/>
</dbReference>
<comment type="caution">
    <text evidence="2">The sequence shown here is derived from an EMBL/GenBank/DDBJ whole genome shotgun (WGS) entry which is preliminary data.</text>
</comment>
<dbReference type="Gene3D" id="3.10.180.10">
    <property type="entry name" value="2,3-Dihydroxybiphenyl 1,2-Dioxygenase, domain 1"/>
    <property type="match status" value="1"/>
</dbReference>
<evidence type="ECO:0000259" key="1">
    <source>
        <dbReference type="PROSITE" id="PS51819"/>
    </source>
</evidence>
<name>A0A2T4UPG8_9MICO</name>
<sequence>MRLRLELVPLPVADVDRAVAFYSGVVGFAIDHDVRPADGMRIVQLTPPGSACSVVVGTGMGLDPSDGVVRNLHLVVDDLAEAREELVGRGLAVSEVQDMGGVLYAYFADPDGNSWALQQIGADARPPA</sequence>
<protein>
    <submittedName>
        <fullName evidence="2">Glyoxalase</fullName>
    </submittedName>
</protein>
<dbReference type="InterPro" id="IPR004360">
    <property type="entry name" value="Glyas_Fos-R_dOase_dom"/>
</dbReference>
<accession>A0A2T4UPG8</accession>